<organism evidence="1">
    <name type="scientific">marine sediment metagenome</name>
    <dbReference type="NCBI Taxonomy" id="412755"/>
    <lineage>
        <taxon>unclassified sequences</taxon>
        <taxon>metagenomes</taxon>
        <taxon>ecological metagenomes</taxon>
    </lineage>
</organism>
<accession>A0A0F9JBG8</accession>
<sequence length="40" mass="4918">WRDMWIGAFWDRDERVLYVCPLPTVLLTFVFRDRTEDPTT</sequence>
<gene>
    <name evidence="1" type="ORF">LCGC14_1473960</name>
</gene>
<proteinExistence type="predicted"/>
<dbReference type="AlphaFoldDB" id="A0A0F9JBG8"/>
<protein>
    <submittedName>
        <fullName evidence="1">Uncharacterized protein</fullName>
    </submittedName>
</protein>
<reference evidence="1" key="1">
    <citation type="journal article" date="2015" name="Nature">
        <title>Complex archaea that bridge the gap between prokaryotes and eukaryotes.</title>
        <authorList>
            <person name="Spang A."/>
            <person name="Saw J.H."/>
            <person name="Jorgensen S.L."/>
            <person name="Zaremba-Niedzwiedzka K."/>
            <person name="Martijn J."/>
            <person name="Lind A.E."/>
            <person name="van Eijk R."/>
            <person name="Schleper C."/>
            <person name="Guy L."/>
            <person name="Ettema T.J."/>
        </authorList>
    </citation>
    <scope>NUCLEOTIDE SEQUENCE</scope>
</reference>
<dbReference type="EMBL" id="LAZR01010399">
    <property type="protein sequence ID" value="KKM67154.1"/>
    <property type="molecule type" value="Genomic_DNA"/>
</dbReference>
<comment type="caution">
    <text evidence="1">The sequence shown here is derived from an EMBL/GenBank/DDBJ whole genome shotgun (WGS) entry which is preliminary data.</text>
</comment>
<feature type="non-terminal residue" evidence="1">
    <location>
        <position position="1"/>
    </location>
</feature>
<name>A0A0F9JBG8_9ZZZZ</name>
<evidence type="ECO:0000313" key="1">
    <source>
        <dbReference type="EMBL" id="KKM67154.1"/>
    </source>
</evidence>